<accession>A0AB39C667</accession>
<protein>
    <submittedName>
        <fullName evidence="1">Uncharacterized protein</fullName>
    </submittedName>
</protein>
<dbReference type="EMBL" id="PP944851">
    <property type="protein sequence ID" value="XDJ02117.1"/>
    <property type="molecule type" value="Genomic_DNA"/>
</dbReference>
<proteinExistence type="predicted"/>
<reference evidence="1" key="1">
    <citation type="submission" date="2024-06" db="EMBL/GenBank/DDBJ databases">
        <title>This phage originates from the Bacteriophage catalogue of the Bacteriophage Competence Centre, Department of Microbiology und Biotechnology, Max Rubner-Institut, Kiel, Germany.</title>
        <authorList>
            <person name="Sprotte S."/>
            <person name="Brinks E."/>
            <person name="Hille F."/>
        </authorList>
    </citation>
    <scope>NUCLEOTIDE SEQUENCE</scope>
</reference>
<evidence type="ECO:0000313" key="1">
    <source>
        <dbReference type="EMBL" id="XDJ02117.1"/>
    </source>
</evidence>
<sequence length="98" mass="11390">MVLCTDLGIPSSDFWTSTPYEFNGMLRGAYQRQSREASLFLSLVQSKKPVKLEKYQGFELVNETNKPKTTRDMAETMDELDRAAFKEEELSNLFDYFD</sequence>
<name>A0AB39C667_9CAUD</name>
<organism evidence="1">
    <name type="scientific">Enterococcus phage PMBT56</name>
    <dbReference type="NCBI Taxonomy" id="3229530"/>
    <lineage>
        <taxon>Viruses</taxon>
        <taxon>Duplodnaviria</taxon>
        <taxon>Heunggongvirae</taxon>
        <taxon>Uroviricota</taxon>
        <taxon>Caudoviricetes</taxon>
        <taxon>Saphexavirus</taxon>
    </lineage>
</organism>